<evidence type="ECO:0000256" key="2">
    <source>
        <dbReference type="SAM" id="MobiDB-lite"/>
    </source>
</evidence>
<comment type="caution">
    <text evidence="4">The sequence shown here is derived from an EMBL/GenBank/DDBJ whole genome shotgun (WGS) entry which is preliminary data.</text>
</comment>
<proteinExistence type="predicted"/>
<evidence type="ECO:0000256" key="1">
    <source>
        <dbReference type="ARBA" id="ARBA00023235"/>
    </source>
</evidence>
<evidence type="ECO:0000313" key="5">
    <source>
        <dbReference type="Proteomes" id="UP000533598"/>
    </source>
</evidence>
<gene>
    <name evidence="4" type="ORF">HNR67_005676</name>
</gene>
<dbReference type="GO" id="GO:0016853">
    <property type="term" value="F:isomerase activity"/>
    <property type="evidence" value="ECO:0007669"/>
    <property type="project" value="UniProtKB-KW"/>
</dbReference>
<dbReference type="SUPFAM" id="SSF55331">
    <property type="entry name" value="Tautomerase/MIF"/>
    <property type="match status" value="1"/>
</dbReference>
<dbReference type="AlphaFoldDB" id="A0A7W7CE92"/>
<dbReference type="Proteomes" id="UP000533598">
    <property type="component" value="Unassembled WGS sequence"/>
</dbReference>
<dbReference type="Gene3D" id="3.30.429.10">
    <property type="entry name" value="Macrophage Migration Inhibitory Factor"/>
    <property type="match status" value="1"/>
</dbReference>
<dbReference type="Pfam" id="PF01361">
    <property type="entry name" value="Tautomerase"/>
    <property type="match status" value="1"/>
</dbReference>
<accession>A0A7W7CE92</accession>
<reference evidence="4 5" key="1">
    <citation type="submission" date="2020-08" db="EMBL/GenBank/DDBJ databases">
        <title>Sequencing the genomes of 1000 actinobacteria strains.</title>
        <authorList>
            <person name="Klenk H.-P."/>
        </authorList>
    </citation>
    <scope>NUCLEOTIDE SEQUENCE [LARGE SCALE GENOMIC DNA]</scope>
    <source>
        <strain evidence="4 5">DSM 44230</strain>
    </source>
</reference>
<keyword evidence="5" id="KW-1185">Reference proteome</keyword>
<protein>
    <submittedName>
        <fullName evidence="4">4-oxalocrotonate tautomerase</fullName>
        <ecNumber evidence="4">5.3.2.6</ecNumber>
    </submittedName>
</protein>
<dbReference type="InterPro" id="IPR004370">
    <property type="entry name" value="4-OT-like_dom"/>
</dbReference>
<feature type="domain" description="4-oxalocrotonate tautomerase-like" evidence="3">
    <location>
        <begin position="2"/>
        <end position="60"/>
    </location>
</feature>
<name>A0A7W7CE92_9PSEU</name>
<organism evidence="4 5">
    <name type="scientific">Crossiella cryophila</name>
    <dbReference type="NCBI Taxonomy" id="43355"/>
    <lineage>
        <taxon>Bacteria</taxon>
        <taxon>Bacillati</taxon>
        <taxon>Actinomycetota</taxon>
        <taxon>Actinomycetes</taxon>
        <taxon>Pseudonocardiales</taxon>
        <taxon>Pseudonocardiaceae</taxon>
        <taxon>Crossiella</taxon>
    </lineage>
</organism>
<dbReference type="InterPro" id="IPR014347">
    <property type="entry name" value="Tautomerase/MIF_sf"/>
</dbReference>
<keyword evidence="1 4" id="KW-0413">Isomerase</keyword>
<dbReference type="EC" id="5.3.2.6" evidence="4"/>
<feature type="region of interest" description="Disordered" evidence="2">
    <location>
        <begin position="52"/>
        <end position="71"/>
    </location>
</feature>
<dbReference type="RefSeq" id="WP_185005290.1">
    <property type="nucleotide sequence ID" value="NZ_BAAAUI010000001.1"/>
</dbReference>
<sequence>MPIVRIDLAEGRDPDTLRACLHAVHAAIRDSLGVRDEQIRVLLNEIPPRLWSSGGQTLAERATHTEREQER</sequence>
<feature type="compositionally biased region" description="Basic and acidic residues" evidence="2">
    <location>
        <begin position="61"/>
        <end position="71"/>
    </location>
</feature>
<dbReference type="EMBL" id="JACHMH010000001">
    <property type="protein sequence ID" value="MBB4679558.1"/>
    <property type="molecule type" value="Genomic_DNA"/>
</dbReference>
<evidence type="ECO:0000313" key="4">
    <source>
        <dbReference type="EMBL" id="MBB4679558.1"/>
    </source>
</evidence>
<evidence type="ECO:0000259" key="3">
    <source>
        <dbReference type="Pfam" id="PF01361"/>
    </source>
</evidence>